<evidence type="ECO:0000256" key="5">
    <source>
        <dbReference type="ARBA" id="ARBA00012588"/>
    </source>
</evidence>
<reference evidence="14" key="1">
    <citation type="submission" date="2020-01" db="EMBL/GenBank/DDBJ databases">
        <authorList>
            <person name="Meier V. D."/>
            <person name="Meier V D."/>
        </authorList>
    </citation>
    <scope>NUCLEOTIDE SEQUENCE</scope>
    <source>
        <strain evidence="14">HLG_WM_MAG_07</strain>
    </source>
</reference>
<dbReference type="HAMAP" id="MF_00484">
    <property type="entry name" value="Glycogen_synth"/>
    <property type="match status" value="1"/>
</dbReference>
<dbReference type="GO" id="GO:0004373">
    <property type="term" value="F:alpha-1,4-glucan glucosyltransferase (UDP-glucose donor) activity"/>
    <property type="evidence" value="ECO:0007669"/>
    <property type="project" value="InterPro"/>
</dbReference>
<dbReference type="Gene3D" id="3.40.50.2000">
    <property type="entry name" value="Glycogen Phosphorylase B"/>
    <property type="match status" value="2"/>
</dbReference>
<dbReference type="GO" id="GO:0005978">
    <property type="term" value="P:glycogen biosynthetic process"/>
    <property type="evidence" value="ECO:0007669"/>
    <property type="project" value="UniProtKB-UniRule"/>
</dbReference>
<evidence type="ECO:0000256" key="10">
    <source>
        <dbReference type="ARBA" id="ARBA00031722"/>
    </source>
</evidence>
<proteinExistence type="inferred from homology"/>
<dbReference type="NCBIfam" id="TIGR02095">
    <property type="entry name" value="glgA"/>
    <property type="match status" value="1"/>
</dbReference>
<evidence type="ECO:0000256" key="3">
    <source>
        <dbReference type="ARBA" id="ARBA00004964"/>
    </source>
</evidence>
<keyword evidence="8 11" id="KW-0808">Transferase</keyword>
<organism evidence="14">
    <name type="scientific">uncultured Thiotrichaceae bacterium</name>
    <dbReference type="NCBI Taxonomy" id="298394"/>
    <lineage>
        <taxon>Bacteria</taxon>
        <taxon>Pseudomonadati</taxon>
        <taxon>Pseudomonadota</taxon>
        <taxon>Gammaproteobacteria</taxon>
        <taxon>Thiotrichales</taxon>
        <taxon>Thiotrichaceae</taxon>
        <taxon>environmental samples</taxon>
    </lineage>
</organism>
<protein>
    <recommendedName>
        <fullName evidence="6 11">Glycogen synthase</fullName>
        <ecNumber evidence="5 11">2.4.1.21</ecNumber>
    </recommendedName>
    <alternativeName>
        <fullName evidence="10 11">Starch [bacterial glycogen] synthase</fullName>
    </alternativeName>
</protein>
<comment type="function">
    <text evidence="2 11">Synthesizes alpha-1,4-glucan chains using ADP-glucose.</text>
</comment>
<sequence length="492" mass="55291">MKVLFASSEVWPLLKTGGLADVSYSLPHALYEEGTDIRLVMPAYRKVLESIESFSIAGWLTIELAGKSHNIRVLSITHPEFSIPVWLIDDQHLFDREGNPYSHPDGYEWPDSAERFTIFAKAVSQLAMDALNIGWKAEVVHSNDWQTGLVSAFLEEETERPRRVFTIHNMAYGGYFSHDEFRHLQLPAQWWSANGVEFYGNFSMLKAGIVYSDAVTTVSPTYAKEICTPEFGCGLEAVLRHRQYKLSGILNGIDTNAWNPSSDSLIPYHFSEKRRNPGKRKNKKALLEAFGAHVDEKKLNAPLLGLVSRLVEQKGVDMVLEVIPQILANTDATFVLKGSGHGFFENRLRQLAAAYPEHVFISIGYDEAEAHLVEAGSDIFLMPSRFEPCGLNQLYSLAYGTLPIVHRTGGLADTVMDAYMEDGETLNPEANGFVFTPPTTEALYQSIEKALDLYAQKTHWNHLQRNAMNGDYGWTVSAQAYLDIYKNSPNHY</sequence>
<dbReference type="NCBIfam" id="NF001899">
    <property type="entry name" value="PRK00654.1-2"/>
    <property type="match status" value="1"/>
</dbReference>
<feature type="domain" description="Glycosyl transferase family 1" evidence="12">
    <location>
        <begin position="297"/>
        <end position="457"/>
    </location>
</feature>
<accession>A0A6S6U3X8</accession>
<dbReference type="PANTHER" id="PTHR45825">
    <property type="entry name" value="GRANULE-BOUND STARCH SYNTHASE 1, CHLOROPLASTIC/AMYLOPLASTIC"/>
    <property type="match status" value="1"/>
</dbReference>
<dbReference type="CDD" id="cd03791">
    <property type="entry name" value="GT5_Glycogen_synthase_DULL1-like"/>
    <property type="match status" value="1"/>
</dbReference>
<evidence type="ECO:0000259" key="13">
    <source>
        <dbReference type="Pfam" id="PF08323"/>
    </source>
</evidence>
<dbReference type="GO" id="GO:0009011">
    <property type="term" value="F:alpha-1,4-glucan glucosyltransferase (ADP-glucose donor) activity"/>
    <property type="evidence" value="ECO:0007669"/>
    <property type="project" value="UniProtKB-UniRule"/>
</dbReference>
<dbReference type="UniPathway" id="UPA00164"/>
<comment type="similarity">
    <text evidence="4 11">Belongs to the glycosyltransferase 1 family. Bacterial/plant glycogen synthase subfamily.</text>
</comment>
<evidence type="ECO:0000256" key="4">
    <source>
        <dbReference type="ARBA" id="ARBA00010281"/>
    </source>
</evidence>
<feature type="binding site" evidence="11">
    <location>
        <position position="15"/>
    </location>
    <ligand>
        <name>ADP-alpha-D-glucose</name>
        <dbReference type="ChEBI" id="CHEBI:57498"/>
    </ligand>
</feature>
<evidence type="ECO:0000313" key="14">
    <source>
        <dbReference type="EMBL" id="CAA6827646.1"/>
    </source>
</evidence>
<evidence type="ECO:0000256" key="7">
    <source>
        <dbReference type="ARBA" id="ARBA00022676"/>
    </source>
</evidence>
<evidence type="ECO:0000259" key="12">
    <source>
        <dbReference type="Pfam" id="PF00534"/>
    </source>
</evidence>
<dbReference type="SUPFAM" id="SSF53756">
    <property type="entry name" value="UDP-Glycosyltransferase/glycogen phosphorylase"/>
    <property type="match status" value="1"/>
</dbReference>
<comment type="catalytic activity">
    <reaction evidence="1 11">
        <text>[(1-&gt;4)-alpha-D-glucosyl](n) + ADP-alpha-D-glucose = [(1-&gt;4)-alpha-D-glucosyl](n+1) + ADP + H(+)</text>
        <dbReference type="Rhea" id="RHEA:18189"/>
        <dbReference type="Rhea" id="RHEA-COMP:9584"/>
        <dbReference type="Rhea" id="RHEA-COMP:9587"/>
        <dbReference type="ChEBI" id="CHEBI:15378"/>
        <dbReference type="ChEBI" id="CHEBI:15444"/>
        <dbReference type="ChEBI" id="CHEBI:57498"/>
        <dbReference type="ChEBI" id="CHEBI:456216"/>
        <dbReference type="EC" id="2.4.1.21"/>
    </reaction>
</comment>
<dbReference type="InterPro" id="IPR011835">
    <property type="entry name" value="GS/SS"/>
</dbReference>
<evidence type="ECO:0000256" key="11">
    <source>
        <dbReference type="HAMAP-Rule" id="MF_00484"/>
    </source>
</evidence>
<evidence type="ECO:0000256" key="9">
    <source>
        <dbReference type="ARBA" id="ARBA00023056"/>
    </source>
</evidence>
<dbReference type="PANTHER" id="PTHR45825:SF11">
    <property type="entry name" value="ALPHA AMYLASE DOMAIN-CONTAINING PROTEIN"/>
    <property type="match status" value="1"/>
</dbReference>
<keyword evidence="9 11" id="KW-0320">Glycogen biosynthesis</keyword>
<gene>
    <name evidence="11" type="primary">glgA</name>
    <name evidence="14" type="ORF">HELGO_WM8447</name>
</gene>
<keyword evidence="7 11" id="KW-0328">Glycosyltransferase</keyword>
<dbReference type="Pfam" id="PF00534">
    <property type="entry name" value="Glycos_transf_1"/>
    <property type="match status" value="1"/>
</dbReference>
<dbReference type="AlphaFoldDB" id="A0A6S6U3X8"/>
<evidence type="ECO:0000256" key="2">
    <source>
        <dbReference type="ARBA" id="ARBA00002764"/>
    </source>
</evidence>
<dbReference type="InterPro" id="IPR013534">
    <property type="entry name" value="Starch_synth_cat_dom"/>
</dbReference>
<evidence type="ECO:0000256" key="6">
    <source>
        <dbReference type="ARBA" id="ARBA00019935"/>
    </source>
</evidence>
<evidence type="ECO:0000256" key="8">
    <source>
        <dbReference type="ARBA" id="ARBA00022679"/>
    </source>
</evidence>
<dbReference type="EC" id="2.4.1.21" evidence="5 11"/>
<feature type="domain" description="Starch synthase catalytic" evidence="13">
    <location>
        <begin position="2"/>
        <end position="241"/>
    </location>
</feature>
<dbReference type="EMBL" id="CACVAY010000141">
    <property type="protein sequence ID" value="CAA6827646.1"/>
    <property type="molecule type" value="Genomic_DNA"/>
</dbReference>
<comment type="pathway">
    <text evidence="3 11">Glycan biosynthesis; glycogen biosynthesis.</text>
</comment>
<dbReference type="Pfam" id="PF08323">
    <property type="entry name" value="Glyco_transf_5"/>
    <property type="match status" value="1"/>
</dbReference>
<name>A0A6S6U3X8_9GAMM</name>
<evidence type="ECO:0000256" key="1">
    <source>
        <dbReference type="ARBA" id="ARBA00001478"/>
    </source>
</evidence>
<dbReference type="InterPro" id="IPR001296">
    <property type="entry name" value="Glyco_trans_1"/>
</dbReference>